<dbReference type="GO" id="GO:0016887">
    <property type="term" value="F:ATP hydrolysis activity"/>
    <property type="evidence" value="ECO:0007669"/>
    <property type="project" value="InterPro"/>
</dbReference>
<dbReference type="AlphaFoldDB" id="A0A5R8KKT1"/>
<name>A0A5R8KKT1_9BACT</name>
<dbReference type="PANTHER" id="PTHR43776:SF7">
    <property type="entry name" value="D,D-DIPEPTIDE TRANSPORT ATP-BINDING PROTEIN DDPF-RELATED"/>
    <property type="match status" value="1"/>
</dbReference>
<evidence type="ECO:0000256" key="2">
    <source>
        <dbReference type="ARBA" id="ARBA00022448"/>
    </source>
</evidence>
<keyword evidence="2" id="KW-0813">Transport</keyword>
<dbReference type="PANTHER" id="PTHR43776">
    <property type="entry name" value="TRANSPORT ATP-BINDING PROTEIN"/>
    <property type="match status" value="1"/>
</dbReference>
<dbReference type="Pfam" id="PF00005">
    <property type="entry name" value="ABC_tran"/>
    <property type="match status" value="1"/>
</dbReference>
<dbReference type="CDD" id="cd03257">
    <property type="entry name" value="ABC_NikE_OppD_transporters"/>
    <property type="match status" value="1"/>
</dbReference>
<dbReference type="Proteomes" id="UP000306196">
    <property type="component" value="Unassembled WGS sequence"/>
</dbReference>
<dbReference type="Pfam" id="PF08352">
    <property type="entry name" value="oligo_HPY"/>
    <property type="match status" value="1"/>
</dbReference>
<sequence>MMSLLSVQNLKLHFPVRGGVLLRAVASCKAVDGVSLEVDKGETLGLVGESGCGKTTLGKSIVRLLDPTDGRIVFDGEDITHSSVRALRPKRRHMQMIFQDPAESLNPRHTVRDILEEPFIVQKLGNKQERRQWVMELLDKVGLSTSAADRFPFEFSGGQRQRIGIARAIALKPKLIVCDEPVSALDVSVQSQVLNLLLDLQRDMGLSYLFIAHGLSVVKHMSDRVAVMYLGRIMELAPAEVLYRDPRHAYTKALLDAIPVPDPAKRRKRELLQGDVPSPINPPEGCAFGFRMKHPRWKDSVGMDLKLEEIAPGHWVQKCPCCVA</sequence>
<accession>A0A5R8KKT1</accession>
<dbReference type="InterPro" id="IPR013563">
    <property type="entry name" value="Oligopep_ABC_C"/>
</dbReference>
<dbReference type="GO" id="GO:0055085">
    <property type="term" value="P:transmembrane transport"/>
    <property type="evidence" value="ECO:0007669"/>
    <property type="project" value="UniProtKB-ARBA"/>
</dbReference>
<dbReference type="GO" id="GO:0005524">
    <property type="term" value="F:ATP binding"/>
    <property type="evidence" value="ECO:0007669"/>
    <property type="project" value="UniProtKB-KW"/>
</dbReference>
<dbReference type="Gene3D" id="3.40.50.300">
    <property type="entry name" value="P-loop containing nucleotide triphosphate hydrolases"/>
    <property type="match status" value="1"/>
</dbReference>
<dbReference type="SMART" id="SM00382">
    <property type="entry name" value="AAA"/>
    <property type="match status" value="1"/>
</dbReference>
<dbReference type="EMBL" id="VAUV01000001">
    <property type="protein sequence ID" value="TLD72851.1"/>
    <property type="molecule type" value="Genomic_DNA"/>
</dbReference>
<evidence type="ECO:0000313" key="7">
    <source>
        <dbReference type="Proteomes" id="UP000306196"/>
    </source>
</evidence>
<proteinExistence type="inferred from homology"/>
<evidence type="ECO:0000313" key="6">
    <source>
        <dbReference type="EMBL" id="TLD72851.1"/>
    </source>
</evidence>
<dbReference type="InterPro" id="IPR017871">
    <property type="entry name" value="ABC_transporter-like_CS"/>
</dbReference>
<dbReference type="GO" id="GO:0015833">
    <property type="term" value="P:peptide transport"/>
    <property type="evidence" value="ECO:0007669"/>
    <property type="project" value="InterPro"/>
</dbReference>
<dbReference type="PROSITE" id="PS00211">
    <property type="entry name" value="ABC_TRANSPORTER_1"/>
    <property type="match status" value="1"/>
</dbReference>
<evidence type="ECO:0000256" key="3">
    <source>
        <dbReference type="ARBA" id="ARBA00022741"/>
    </source>
</evidence>
<dbReference type="InterPro" id="IPR050319">
    <property type="entry name" value="ABC_transp_ATP-bind"/>
</dbReference>
<comment type="caution">
    <text evidence="6">The sequence shown here is derived from an EMBL/GenBank/DDBJ whole genome shotgun (WGS) entry which is preliminary data.</text>
</comment>
<evidence type="ECO:0000259" key="5">
    <source>
        <dbReference type="PROSITE" id="PS50893"/>
    </source>
</evidence>
<dbReference type="OrthoDB" id="9806285at2"/>
<feature type="domain" description="ABC transporter" evidence="5">
    <location>
        <begin position="16"/>
        <end position="255"/>
    </location>
</feature>
<dbReference type="SUPFAM" id="SSF52540">
    <property type="entry name" value="P-loop containing nucleoside triphosphate hydrolases"/>
    <property type="match status" value="1"/>
</dbReference>
<keyword evidence="3" id="KW-0547">Nucleotide-binding</keyword>
<evidence type="ECO:0000256" key="4">
    <source>
        <dbReference type="ARBA" id="ARBA00022840"/>
    </source>
</evidence>
<keyword evidence="7" id="KW-1185">Reference proteome</keyword>
<organism evidence="6 7">
    <name type="scientific">Phragmitibacter flavus</name>
    <dbReference type="NCBI Taxonomy" id="2576071"/>
    <lineage>
        <taxon>Bacteria</taxon>
        <taxon>Pseudomonadati</taxon>
        <taxon>Verrucomicrobiota</taxon>
        <taxon>Verrucomicrobiia</taxon>
        <taxon>Verrucomicrobiales</taxon>
        <taxon>Verrucomicrobiaceae</taxon>
        <taxon>Phragmitibacter</taxon>
    </lineage>
</organism>
<keyword evidence="4 6" id="KW-0067">ATP-binding</keyword>
<dbReference type="NCBIfam" id="TIGR01727">
    <property type="entry name" value="oligo_HPY"/>
    <property type="match status" value="1"/>
</dbReference>
<dbReference type="PROSITE" id="PS50893">
    <property type="entry name" value="ABC_TRANSPORTER_2"/>
    <property type="match status" value="1"/>
</dbReference>
<dbReference type="InterPro" id="IPR003593">
    <property type="entry name" value="AAA+_ATPase"/>
</dbReference>
<protein>
    <submittedName>
        <fullName evidence="6">ABC transporter ATP-binding protein</fullName>
    </submittedName>
</protein>
<dbReference type="InterPro" id="IPR003439">
    <property type="entry name" value="ABC_transporter-like_ATP-bd"/>
</dbReference>
<comment type="similarity">
    <text evidence="1">Belongs to the ABC transporter superfamily.</text>
</comment>
<dbReference type="InterPro" id="IPR027417">
    <property type="entry name" value="P-loop_NTPase"/>
</dbReference>
<evidence type="ECO:0000256" key="1">
    <source>
        <dbReference type="ARBA" id="ARBA00005417"/>
    </source>
</evidence>
<reference evidence="6 7" key="1">
    <citation type="submission" date="2019-05" db="EMBL/GenBank/DDBJ databases">
        <title>Verrucobacter flavum gen. nov., sp. nov. a new member of the family Verrucomicrobiaceae.</title>
        <authorList>
            <person name="Szuroczki S."/>
            <person name="Abbaszade G."/>
            <person name="Szabo A."/>
            <person name="Felfoldi T."/>
            <person name="Schumann P."/>
            <person name="Boka K."/>
            <person name="Keki Z."/>
            <person name="Toumi M."/>
            <person name="Toth E."/>
        </authorList>
    </citation>
    <scope>NUCLEOTIDE SEQUENCE [LARGE SCALE GENOMIC DNA]</scope>
    <source>
        <strain evidence="6 7">MG-N-17</strain>
    </source>
</reference>
<gene>
    <name evidence="6" type="ORF">FEM03_01910</name>
</gene>
<dbReference type="FunFam" id="3.40.50.300:FF:000016">
    <property type="entry name" value="Oligopeptide ABC transporter ATP-binding component"/>
    <property type="match status" value="1"/>
</dbReference>